<keyword evidence="6 7" id="KW-0067">ATP-binding</keyword>
<dbReference type="Gene3D" id="1.10.510.10">
    <property type="entry name" value="Transferase(Phosphotransferase) domain 1"/>
    <property type="match status" value="1"/>
</dbReference>
<gene>
    <name evidence="11" type="ORF">EDC38_0216</name>
</gene>
<evidence type="ECO:0000256" key="9">
    <source>
        <dbReference type="SAM" id="MobiDB-lite"/>
    </source>
</evidence>
<dbReference type="EC" id="2.7.11.1" evidence="1"/>
<name>A0A3N1NW06_9GAMM</name>
<dbReference type="Pfam" id="PF00069">
    <property type="entry name" value="Pkinase"/>
    <property type="match status" value="1"/>
</dbReference>
<reference evidence="11 12" key="1">
    <citation type="submission" date="2018-11" db="EMBL/GenBank/DDBJ databases">
        <title>Genomic Encyclopedia of Type Strains, Phase IV (KMG-IV): sequencing the most valuable type-strain genomes for metagenomic binning, comparative biology and taxonomic classification.</title>
        <authorList>
            <person name="Goeker M."/>
        </authorList>
    </citation>
    <scope>NUCLEOTIDE SEQUENCE [LARGE SCALE GENOMIC DNA]</scope>
    <source>
        <strain evidence="11 12">DSM 16974</strain>
    </source>
</reference>
<dbReference type="InterPro" id="IPR017441">
    <property type="entry name" value="Protein_kinase_ATP_BS"/>
</dbReference>
<keyword evidence="4 7" id="KW-0547">Nucleotide-binding</keyword>
<dbReference type="PROSITE" id="PS00107">
    <property type="entry name" value="PROTEIN_KINASE_ATP"/>
    <property type="match status" value="1"/>
</dbReference>
<dbReference type="OrthoDB" id="9801841at2"/>
<evidence type="ECO:0000256" key="7">
    <source>
        <dbReference type="PROSITE-ProRule" id="PRU10141"/>
    </source>
</evidence>
<keyword evidence="8" id="KW-0175">Coiled coil</keyword>
<dbReference type="EMBL" id="RJUK01000001">
    <property type="protein sequence ID" value="ROQ19631.1"/>
    <property type="molecule type" value="Genomic_DNA"/>
</dbReference>
<keyword evidence="12" id="KW-1185">Reference proteome</keyword>
<dbReference type="SUPFAM" id="SSF56112">
    <property type="entry name" value="Protein kinase-like (PK-like)"/>
    <property type="match status" value="1"/>
</dbReference>
<evidence type="ECO:0000256" key="6">
    <source>
        <dbReference type="ARBA" id="ARBA00022840"/>
    </source>
</evidence>
<evidence type="ECO:0000256" key="5">
    <source>
        <dbReference type="ARBA" id="ARBA00022777"/>
    </source>
</evidence>
<feature type="region of interest" description="Disordered" evidence="9">
    <location>
        <begin position="373"/>
        <end position="485"/>
    </location>
</feature>
<dbReference type="SMART" id="SM00220">
    <property type="entry name" value="S_TKc"/>
    <property type="match status" value="1"/>
</dbReference>
<evidence type="ECO:0000256" key="4">
    <source>
        <dbReference type="ARBA" id="ARBA00022741"/>
    </source>
</evidence>
<dbReference type="InterPro" id="IPR008271">
    <property type="entry name" value="Ser/Thr_kinase_AS"/>
</dbReference>
<dbReference type="PANTHER" id="PTHR43289">
    <property type="entry name" value="MITOGEN-ACTIVATED PROTEIN KINASE KINASE KINASE 20-RELATED"/>
    <property type="match status" value="1"/>
</dbReference>
<dbReference type="AlphaFoldDB" id="A0A3N1NW06"/>
<keyword evidence="3" id="KW-0808">Transferase</keyword>
<sequence length="715" mass="78081">MQIPGYKIIDTLGEGGMARVYLAIQESFEREVALKVLDPHLSRDPTFGERFLHEARIVSRLVHPNIVTVYDVGVHRGNHFLSMEYVPGRDLKHRRFELSLYECIGVIKDVARALDYAGRKGCVHRDVKPDNIMLHAEDGRAVLMDFGIARIVDQTSAMTQTGTTVGTPHYMSPEHARGAAVDSRSDLYSLGVVLFLLLTGHLPYDSDSAVAIGVMHISDSIPRLPEHLAALQPLIDRILAKAPEDRFQTGDELVEALEAFDRDTLDALERAGERSLLHEADGESPTLVQPQAVMAESSSGGEAGADADLGVSGDYLAVHDEDRIDRENNAGEPRQGVWGWVLLFGLLVGIGVYVWQEPLRAEWERRVAPRLSEGETPGLVAEEPEPVSRAAGDSNAGQTVAQTDDRSSPELDVAEGQQETALNDPETALAEEMTAERSVGDASEEPQVPEEDAASGTDRDEPPSDPVTVNLPQSDEPVAQPSRDERIAAVSDAAEALAGQGDLAAALLEIDRAMTEFPDSEKLALQRERLEAQRSRLQEAEAERRARAAREAQLQEWISAIETRLANDDLEGAGEQLREARNEFANSSALLALEVEWSERRDLAQQPTIEQAQVSSEPMDNLQGEQQGTLAPARVLYAGFAYRNFGETSSVIQAILYDGSRQLQIALVPVIVQGDEGARFFRLERPVTGFVEGGYHLDLVSDGEALSSVSFQIGG</sequence>
<keyword evidence="5 11" id="KW-0418">Kinase</keyword>
<accession>A0A3N1NW06</accession>
<feature type="domain" description="Protein kinase" evidence="10">
    <location>
        <begin position="6"/>
        <end position="260"/>
    </location>
</feature>
<dbReference type="FunFam" id="1.10.510.10:FF:000021">
    <property type="entry name" value="Serine/threonine protein kinase"/>
    <property type="match status" value="1"/>
</dbReference>
<protein>
    <recommendedName>
        <fullName evidence="1">non-specific serine/threonine protein kinase</fullName>
        <ecNumber evidence="1">2.7.11.1</ecNumber>
    </recommendedName>
</protein>
<feature type="compositionally biased region" description="Acidic residues" evidence="9">
    <location>
        <begin position="442"/>
        <end position="453"/>
    </location>
</feature>
<evidence type="ECO:0000256" key="8">
    <source>
        <dbReference type="SAM" id="Coils"/>
    </source>
</evidence>
<proteinExistence type="predicted"/>
<dbReference type="GO" id="GO:0005524">
    <property type="term" value="F:ATP binding"/>
    <property type="evidence" value="ECO:0007669"/>
    <property type="project" value="UniProtKB-UniRule"/>
</dbReference>
<feature type="binding site" evidence="7">
    <location>
        <position position="35"/>
    </location>
    <ligand>
        <name>ATP</name>
        <dbReference type="ChEBI" id="CHEBI:30616"/>
    </ligand>
</feature>
<feature type="coiled-coil region" evidence="8">
    <location>
        <begin position="520"/>
        <end position="583"/>
    </location>
</feature>
<keyword evidence="2 11" id="KW-0723">Serine/threonine-protein kinase</keyword>
<dbReference type="InterPro" id="IPR011009">
    <property type="entry name" value="Kinase-like_dom_sf"/>
</dbReference>
<evidence type="ECO:0000256" key="1">
    <source>
        <dbReference type="ARBA" id="ARBA00012513"/>
    </source>
</evidence>
<evidence type="ECO:0000313" key="12">
    <source>
        <dbReference type="Proteomes" id="UP000273643"/>
    </source>
</evidence>
<evidence type="ECO:0000256" key="2">
    <source>
        <dbReference type="ARBA" id="ARBA00022527"/>
    </source>
</evidence>
<dbReference type="PROSITE" id="PS00108">
    <property type="entry name" value="PROTEIN_KINASE_ST"/>
    <property type="match status" value="1"/>
</dbReference>
<evidence type="ECO:0000313" key="11">
    <source>
        <dbReference type="EMBL" id="ROQ19631.1"/>
    </source>
</evidence>
<dbReference type="Proteomes" id="UP000273643">
    <property type="component" value="Unassembled WGS sequence"/>
</dbReference>
<organism evidence="11 12">
    <name type="scientific">Marinimicrobium koreense</name>
    <dbReference type="NCBI Taxonomy" id="306545"/>
    <lineage>
        <taxon>Bacteria</taxon>
        <taxon>Pseudomonadati</taxon>
        <taxon>Pseudomonadota</taxon>
        <taxon>Gammaproteobacteria</taxon>
        <taxon>Cellvibrionales</taxon>
        <taxon>Cellvibrionaceae</taxon>
        <taxon>Marinimicrobium</taxon>
    </lineage>
</organism>
<dbReference type="GO" id="GO:0004674">
    <property type="term" value="F:protein serine/threonine kinase activity"/>
    <property type="evidence" value="ECO:0007669"/>
    <property type="project" value="UniProtKB-KW"/>
</dbReference>
<dbReference type="InterPro" id="IPR000719">
    <property type="entry name" value="Prot_kinase_dom"/>
</dbReference>
<dbReference type="CDD" id="cd14014">
    <property type="entry name" value="STKc_PknB_like"/>
    <property type="match status" value="1"/>
</dbReference>
<dbReference type="PANTHER" id="PTHR43289:SF6">
    <property type="entry name" value="SERINE_THREONINE-PROTEIN KINASE NEKL-3"/>
    <property type="match status" value="1"/>
</dbReference>
<comment type="caution">
    <text evidence="11">The sequence shown here is derived from an EMBL/GenBank/DDBJ whole genome shotgun (WGS) entry which is preliminary data.</text>
</comment>
<dbReference type="PROSITE" id="PS50011">
    <property type="entry name" value="PROTEIN_KINASE_DOM"/>
    <property type="match status" value="1"/>
</dbReference>
<evidence type="ECO:0000256" key="3">
    <source>
        <dbReference type="ARBA" id="ARBA00022679"/>
    </source>
</evidence>
<dbReference type="RefSeq" id="WP_123636957.1">
    <property type="nucleotide sequence ID" value="NZ_RJUK01000001.1"/>
</dbReference>
<dbReference type="Gene3D" id="3.30.200.20">
    <property type="entry name" value="Phosphorylase Kinase, domain 1"/>
    <property type="match status" value="1"/>
</dbReference>
<evidence type="ECO:0000259" key="10">
    <source>
        <dbReference type="PROSITE" id="PS50011"/>
    </source>
</evidence>